<sequence>MKSGGRAFLVVLLVAAVGIATIGLPAIYGGSTTTAEATESPVKSYETVSQAESDLGPADEVYLRDDGSAVLRYDDNESDINQVDLGMDASEGLVHMLIADDMDDEMQSEEFESANFSAILDQQGFAGNGSLVMQQPDEVTDLSVDVSGEVSDERNQFDATATGTFESNSTTAGEATTSGHMTATADRFETAGTVSAKSGQMGAGDDTSIDVSLKDTSDGYTLDVAQERSVLNSTAERWETREAAKQALQEQYGAIATQLGGTSDIQINEYEFTEGSSGDYRLTLDFTVEYTGIDAGIEKQLATSLANDETSDLSQSEAEAIAANITELDIETFEFTMSQSDGTVDVEWEIALANYDKLTIAMLDLAESTDMNSTLPQEDIDNARAAIDAQQKADLTWEMQWNASVEQTTGNELTLDAELTSETENWKDYISELKANDIETPNDVMFDLTAETDGDQLSVDGQFEVESKDLAGQAIDAMAESAQSGPTSSSNAQSDQFLTALSESDLQVARIDGSITGDSVRVEAGAKFDNMSKVTETFSDTVSISGVATESNGNTTSMYVHVDDMGDVDTASATKSDIEHLGVVDSETTVHQAGDWDKTFPEADTDGMRSYLGLNTEDSEQTEGEDEDGSDSVPGFGLGVGLAAVAGLLTTLVLRRRE</sequence>
<organism evidence="2 3">
    <name type="scientific">Natrinema gari JCM 14663</name>
    <dbReference type="NCBI Taxonomy" id="1230459"/>
    <lineage>
        <taxon>Archaea</taxon>
        <taxon>Methanobacteriati</taxon>
        <taxon>Methanobacteriota</taxon>
        <taxon>Stenosarchaea group</taxon>
        <taxon>Halobacteria</taxon>
        <taxon>Halobacteriales</taxon>
        <taxon>Natrialbaceae</taxon>
        <taxon>Natrinema</taxon>
    </lineage>
</organism>
<dbReference type="AlphaFoldDB" id="L9YX47"/>
<feature type="transmembrane region" description="Helical" evidence="1">
    <location>
        <begin position="635"/>
        <end position="654"/>
    </location>
</feature>
<dbReference type="EMBL" id="AOIJ01000061">
    <property type="protein sequence ID" value="ELY77478.1"/>
    <property type="molecule type" value="Genomic_DNA"/>
</dbReference>
<evidence type="ECO:0000313" key="3">
    <source>
        <dbReference type="Proteomes" id="UP000011592"/>
    </source>
</evidence>
<name>L9YX47_9EURY</name>
<evidence type="ECO:0008006" key="4">
    <source>
        <dbReference type="Google" id="ProtNLM"/>
    </source>
</evidence>
<dbReference type="Proteomes" id="UP000011592">
    <property type="component" value="Unassembled WGS sequence"/>
</dbReference>
<proteinExistence type="predicted"/>
<evidence type="ECO:0000256" key="1">
    <source>
        <dbReference type="SAM" id="Phobius"/>
    </source>
</evidence>
<keyword evidence="1" id="KW-0812">Transmembrane</keyword>
<accession>L9YX47</accession>
<keyword evidence="1" id="KW-0472">Membrane</keyword>
<reference evidence="2 3" key="1">
    <citation type="journal article" date="2014" name="PLoS Genet.">
        <title>Phylogenetically driven sequencing of extremely halophilic archaea reveals strategies for static and dynamic osmo-response.</title>
        <authorList>
            <person name="Becker E.A."/>
            <person name="Seitzer P.M."/>
            <person name="Tritt A."/>
            <person name="Larsen D."/>
            <person name="Krusor M."/>
            <person name="Yao A.I."/>
            <person name="Wu D."/>
            <person name="Madern D."/>
            <person name="Eisen J.A."/>
            <person name="Darling A.E."/>
            <person name="Facciotti M.T."/>
        </authorList>
    </citation>
    <scope>NUCLEOTIDE SEQUENCE [LARGE SCALE GENOMIC DNA]</scope>
    <source>
        <strain evidence="2 3">JCM 14663</strain>
    </source>
</reference>
<protein>
    <recommendedName>
        <fullName evidence="4">PGF-CTERM sorting domain-containing protein</fullName>
    </recommendedName>
</protein>
<evidence type="ECO:0000313" key="2">
    <source>
        <dbReference type="EMBL" id="ELY77478.1"/>
    </source>
</evidence>
<dbReference type="PATRIC" id="fig|1230459.4.peg.3050"/>
<gene>
    <name evidence="2" type="ORF">C486_15279</name>
</gene>
<dbReference type="RefSeq" id="WP_008457366.1">
    <property type="nucleotide sequence ID" value="NZ_AOIJ01000061.1"/>
</dbReference>
<comment type="caution">
    <text evidence="2">The sequence shown here is derived from an EMBL/GenBank/DDBJ whole genome shotgun (WGS) entry which is preliminary data.</text>
</comment>
<keyword evidence="1" id="KW-1133">Transmembrane helix</keyword>
<keyword evidence="3" id="KW-1185">Reference proteome</keyword>